<evidence type="ECO:0000313" key="1">
    <source>
        <dbReference type="EMBL" id="QNR86785.1"/>
    </source>
</evidence>
<protein>
    <submittedName>
        <fullName evidence="1">Uncharacterized protein</fullName>
    </submittedName>
</protein>
<accession>A0ABX6TPE8</accession>
<reference evidence="1 2" key="1">
    <citation type="submission" date="2020-09" db="EMBL/GenBank/DDBJ databases">
        <title>Pedobacter sp. SW-16 isolated from soil near Yeocheon.</title>
        <authorList>
            <person name="Im H.S."/>
            <person name="Joung Y."/>
            <person name="Lee S.-S."/>
        </authorList>
    </citation>
    <scope>NUCLEOTIDE SEQUENCE [LARGE SCALE GENOMIC DNA]</scope>
    <source>
        <strain evidence="1 2">SW-16</strain>
    </source>
</reference>
<proteinExistence type="predicted"/>
<evidence type="ECO:0000313" key="2">
    <source>
        <dbReference type="Proteomes" id="UP000516439"/>
    </source>
</evidence>
<dbReference type="EMBL" id="CP061171">
    <property type="protein sequence ID" value="QNR86785.1"/>
    <property type="molecule type" value="Genomic_DNA"/>
</dbReference>
<name>A0ABX6TPE8_9SPHI</name>
<keyword evidence="2" id="KW-1185">Reference proteome</keyword>
<sequence>MTGKISDIAGLFIFPIFFTHFFGRKKFVFTITALIFIVWKSEVSQPAIDFWNSVNFYRIGRTVDYSDLLALLILPVSYWYDANFRNELSGSTKSYRTAIVILSSFSFIATAGTTGRIGYFELNDSKADVYQAILRLKKEHPELNVPLSFPKPAEQFTRLDKNLKPIEKTHITDSLNFKVYLPENPERPVIWFSFSAGNSKWREQHCRILITAVSNNHGNKLIAKNLSSEEQLKIARVFESEIIDEIKKYLTKK</sequence>
<gene>
    <name evidence="1" type="ORF">H9N25_10550</name>
</gene>
<dbReference type="Proteomes" id="UP000516439">
    <property type="component" value="Chromosome"/>
</dbReference>
<organism evidence="1 2">
    <name type="scientific">Pedobacter riviphilus</name>
    <dbReference type="NCBI Taxonomy" id="2766984"/>
    <lineage>
        <taxon>Bacteria</taxon>
        <taxon>Pseudomonadati</taxon>
        <taxon>Bacteroidota</taxon>
        <taxon>Sphingobacteriia</taxon>
        <taxon>Sphingobacteriales</taxon>
        <taxon>Sphingobacteriaceae</taxon>
        <taxon>Pedobacter</taxon>
    </lineage>
</organism>
<dbReference type="RefSeq" id="WP_190328863.1">
    <property type="nucleotide sequence ID" value="NZ_CP061171.1"/>
</dbReference>